<accession>A0A4Z2HA66</accession>
<keyword evidence="2" id="KW-1185">Reference proteome</keyword>
<sequence>MVLSERPRRAAAAWLTSPEGRCEDRTTYRWSREDTTSNIPFPAPHKQCRQPSLCCQGLGTTPWCGYACCSEF</sequence>
<evidence type="ECO:0000313" key="2">
    <source>
        <dbReference type="Proteomes" id="UP000314294"/>
    </source>
</evidence>
<gene>
    <name evidence="1" type="ORF">EYF80_027051</name>
</gene>
<proteinExistence type="predicted"/>
<dbReference type="AlphaFoldDB" id="A0A4Z2HA66"/>
<name>A0A4Z2HA66_9TELE</name>
<organism evidence="1 2">
    <name type="scientific">Liparis tanakae</name>
    <name type="common">Tanaka's snailfish</name>
    <dbReference type="NCBI Taxonomy" id="230148"/>
    <lineage>
        <taxon>Eukaryota</taxon>
        <taxon>Metazoa</taxon>
        <taxon>Chordata</taxon>
        <taxon>Craniata</taxon>
        <taxon>Vertebrata</taxon>
        <taxon>Euteleostomi</taxon>
        <taxon>Actinopterygii</taxon>
        <taxon>Neopterygii</taxon>
        <taxon>Teleostei</taxon>
        <taxon>Neoteleostei</taxon>
        <taxon>Acanthomorphata</taxon>
        <taxon>Eupercaria</taxon>
        <taxon>Perciformes</taxon>
        <taxon>Cottioidei</taxon>
        <taxon>Cottales</taxon>
        <taxon>Liparidae</taxon>
        <taxon>Liparis</taxon>
    </lineage>
</organism>
<dbReference type="Proteomes" id="UP000314294">
    <property type="component" value="Unassembled WGS sequence"/>
</dbReference>
<reference evidence="1 2" key="1">
    <citation type="submission" date="2019-03" db="EMBL/GenBank/DDBJ databases">
        <title>First draft genome of Liparis tanakae, snailfish: a comprehensive survey of snailfish specific genes.</title>
        <authorList>
            <person name="Kim W."/>
            <person name="Song I."/>
            <person name="Jeong J.-H."/>
            <person name="Kim D."/>
            <person name="Kim S."/>
            <person name="Ryu S."/>
            <person name="Song J.Y."/>
            <person name="Lee S.K."/>
        </authorList>
    </citation>
    <scope>NUCLEOTIDE SEQUENCE [LARGE SCALE GENOMIC DNA]</scope>
    <source>
        <tissue evidence="1">Muscle</tissue>
    </source>
</reference>
<evidence type="ECO:0000313" key="1">
    <source>
        <dbReference type="EMBL" id="TNN62709.1"/>
    </source>
</evidence>
<protein>
    <submittedName>
        <fullName evidence="1">Uncharacterized protein</fullName>
    </submittedName>
</protein>
<comment type="caution">
    <text evidence="1">The sequence shown here is derived from an EMBL/GenBank/DDBJ whole genome shotgun (WGS) entry which is preliminary data.</text>
</comment>
<dbReference type="EMBL" id="SRLO01000287">
    <property type="protein sequence ID" value="TNN62709.1"/>
    <property type="molecule type" value="Genomic_DNA"/>
</dbReference>